<keyword evidence="6 8" id="KW-0143">Chaperone</keyword>
<dbReference type="NCBIfam" id="NF003544">
    <property type="entry name" value="PRK05201.1"/>
    <property type="match status" value="1"/>
</dbReference>
<feature type="binding site" evidence="8">
    <location>
        <position position="22"/>
    </location>
    <ligand>
        <name>ATP</name>
        <dbReference type="ChEBI" id="CHEBI:30616"/>
    </ligand>
</feature>
<dbReference type="InterPro" id="IPR003593">
    <property type="entry name" value="AAA+_ATPase"/>
</dbReference>
<dbReference type="eggNOG" id="COG1220">
    <property type="taxonomic scope" value="Bacteria"/>
</dbReference>
<reference evidence="11 12" key="1">
    <citation type="journal article" date="2014" name="PLoS ONE">
        <title>The first complete genome sequence of the class fimbriimonadia in the phylum armatimonadetes.</title>
        <authorList>
            <person name="Hu Z.Y."/>
            <person name="Wang Y.Z."/>
            <person name="Im W.T."/>
            <person name="Wang S.Y."/>
            <person name="Zhao G.P."/>
            <person name="Zheng H.J."/>
            <person name="Quan Z.X."/>
        </authorList>
    </citation>
    <scope>NUCLEOTIDE SEQUENCE [LARGE SCALE GENOMIC DNA]</scope>
    <source>
        <strain evidence="11">Gsoil 348</strain>
    </source>
</reference>
<keyword evidence="11" id="KW-0645">Protease</keyword>
<dbReference type="PANTHER" id="PTHR48102:SF3">
    <property type="entry name" value="ATP-DEPENDENT PROTEASE ATPASE SUBUNIT HSLU"/>
    <property type="match status" value="1"/>
</dbReference>
<dbReference type="PANTHER" id="PTHR48102">
    <property type="entry name" value="ATP-DEPENDENT CLP PROTEASE ATP-BINDING SUBUNIT CLPX-LIKE, MITOCHONDRIAL-RELATED"/>
    <property type="match status" value="1"/>
</dbReference>
<dbReference type="InterPro" id="IPR019489">
    <property type="entry name" value="Clp_ATPase_C"/>
</dbReference>
<comment type="subunit">
    <text evidence="8">A double ring-shaped homohexamer of HslV is capped on each side by a ring-shaped HslU homohexamer. The assembly of the HslU/HslV complex is dependent on binding of ATP.</text>
</comment>
<dbReference type="GO" id="GO:0043335">
    <property type="term" value="P:protein unfolding"/>
    <property type="evidence" value="ECO:0007669"/>
    <property type="project" value="UniProtKB-UniRule"/>
</dbReference>
<dbReference type="SUPFAM" id="SSF52540">
    <property type="entry name" value="P-loop containing nucleoside triphosphate hydrolases"/>
    <property type="match status" value="1"/>
</dbReference>
<evidence type="ECO:0000259" key="9">
    <source>
        <dbReference type="SMART" id="SM00382"/>
    </source>
</evidence>
<evidence type="ECO:0000256" key="7">
    <source>
        <dbReference type="ARBA" id="ARBA00065893"/>
    </source>
</evidence>
<comment type="similarity">
    <text evidence="2 8">Belongs to the ClpX chaperone family. HslU subfamily.</text>
</comment>
<dbReference type="AlphaFoldDB" id="A0A068NL28"/>
<dbReference type="GO" id="GO:0016887">
    <property type="term" value="F:ATP hydrolysis activity"/>
    <property type="evidence" value="ECO:0007669"/>
    <property type="project" value="InterPro"/>
</dbReference>
<dbReference type="SMART" id="SM00382">
    <property type="entry name" value="AAA"/>
    <property type="match status" value="1"/>
</dbReference>
<dbReference type="Gene3D" id="1.10.8.60">
    <property type="match status" value="1"/>
</dbReference>
<dbReference type="GO" id="GO:0005524">
    <property type="term" value="F:ATP binding"/>
    <property type="evidence" value="ECO:0007669"/>
    <property type="project" value="UniProtKB-UniRule"/>
</dbReference>
<dbReference type="GO" id="GO:0036402">
    <property type="term" value="F:proteasome-activating activity"/>
    <property type="evidence" value="ECO:0007669"/>
    <property type="project" value="UniProtKB-UniRule"/>
</dbReference>
<evidence type="ECO:0000256" key="4">
    <source>
        <dbReference type="ARBA" id="ARBA00022741"/>
    </source>
</evidence>
<name>A0A068NL28_FIMGI</name>
<evidence type="ECO:0000256" key="6">
    <source>
        <dbReference type="ARBA" id="ARBA00023186"/>
    </source>
</evidence>
<dbReference type="GO" id="GO:0009376">
    <property type="term" value="C:HslUV protease complex"/>
    <property type="evidence" value="ECO:0007669"/>
    <property type="project" value="UniProtKB-UniRule"/>
</dbReference>
<evidence type="ECO:0000313" key="12">
    <source>
        <dbReference type="Proteomes" id="UP000027982"/>
    </source>
</evidence>
<feature type="binding site" evidence="8">
    <location>
        <position position="414"/>
    </location>
    <ligand>
        <name>ATP</name>
        <dbReference type="ChEBI" id="CHEBI:30616"/>
    </ligand>
</feature>
<evidence type="ECO:0000256" key="8">
    <source>
        <dbReference type="HAMAP-Rule" id="MF_00249"/>
    </source>
</evidence>
<dbReference type="EMBL" id="CP007139">
    <property type="protein sequence ID" value="AIE84112.1"/>
    <property type="molecule type" value="Genomic_DNA"/>
</dbReference>
<feature type="binding site" evidence="8">
    <location>
        <begin position="64"/>
        <end position="69"/>
    </location>
    <ligand>
        <name>ATP</name>
        <dbReference type="ChEBI" id="CHEBI:30616"/>
    </ligand>
</feature>
<dbReference type="Pfam" id="PF07724">
    <property type="entry name" value="AAA_2"/>
    <property type="match status" value="1"/>
</dbReference>
<evidence type="ECO:0000313" key="11">
    <source>
        <dbReference type="EMBL" id="AIE84112.1"/>
    </source>
</evidence>
<dbReference type="FunFam" id="3.40.50.300:FF:000213">
    <property type="entry name" value="ATP-dependent protease ATPase subunit HslU"/>
    <property type="match status" value="1"/>
</dbReference>
<keyword evidence="12" id="KW-1185">Reference proteome</keyword>
<keyword evidence="11" id="KW-0378">Hydrolase</keyword>
<proteinExistence type="inferred from homology"/>
<keyword evidence="3 8" id="KW-0963">Cytoplasm</keyword>
<dbReference type="FunFam" id="3.40.50.300:FF:000220">
    <property type="entry name" value="ATP-dependent protease ATPase subunit HslU"/>
    <property type="match status" value="1"/>
</dbReference>
<evidence type="ECO:0000256" key="3">
    <source>
        <dbReference type="ARBA" id="ARBA00022490"/>
    </source>
</evidence>
<dbReference type="HOGENOM" id="CLU_033123_0_0_0"/>
<dbReference type="CDD" id="cd19498">
    <property type="entry name" value="RecA-like_HslU"/>
    <property type="match status" value="1"/>
</dbReference>
<feature type="domain" description="AAA+ ATPase" evidence="9">
    <location>
        <begin position="53"/>
        <end position="353"/>
    </location>
</feature>
<dbReference type="InterPro" id="IPR004491">
    <property type="entry name" value="HslU"/>
</dbReference>
<dbReference type="RefSeq" id="WP_227625051.1">
    <property type="nucleotide sequence ID" value="NZ_CP007139.1"/>
</dbReference>
<feature type="binding site" evidence="8">
    <location>
        <position position="277"/>
    </location>
    <ligand>
        <name>ATP</name>
        <dbReference type="ChEBI" id="CHEBI:30616"/>
    </ligand>
</feature>
<keyword evidence="5 8" id="KW-0067">ATP-binding</keyword>
<evidence type="ECO:0000256" key="1">
    <source>
        <dbReference type="ARBA" id="ARBA00004496"/>
    </source>
</evidence>
<dbReference type="Gene3D" id="3.40.50.300">
    <property type="entry name" value="P-loop containing nucleotide triphosphate hydrolases"/>
    <property type="match status" value="2"/>
</dbReference>
<dbReference type="InterPro" id="IPR027417">
    <property type="entry name" value="P-loop_NTPase"/>
</dbReference>
<dbReference type="Pfam" id="PF00004">
    <property type="entry name" value="AAA"/>
    <property type="match status" value="1"/>
</dbReference>
<dbReference type="InterPro" id="IPR003959">
    <property type="entry name" value="ATPase_AAA_core"/>
</dbReference>
<dbReference type="STRING" id="661478.OP10G_0744"/>
<feature type="domain" description="Clp ATPase C-terminal" evidence="10">
    <location>
        <begin position="356"/>
        <end position="451"/>
    </location>
</feature>
<accession>A0A068NL28</accession>
<organism evidence="11 12">
    <name type="scientific">Fimbriimonas ginsengisoli Gsoil 348</name>
    <dbReference type="NCBI Taxonomy" id="661478"/>
    <lineage>
        <taxon>Bacteria</taxon>
        <taxon>Bacillati</taxon>
        <taxon>Armatimonadota</taxon>
        <taxon>Fimbriimonadia</taxon>
        <taxon>Fimbriimonadales</taxon>
        <taxon>Fimbriimonadaceae</taxon>
        <taxon>Fimbriimonas</taxon>
    </lineage>
</organism>
<comment type="subunit">
    <text evidence="7">A double ring-shaped homohexamer of ClpQ is capped on each side by a ring-shaped ClpY homohexamer. The assembly of the ClpQ/ClpY complex is dependent on binding of ATP.</text>
</comment>
<dbReference type="SMART" id="SM01086">
    <property type="entry name" value="ClpB_D2-small"/>
    <property type="match status" value="1"/>
</dbReference>
<dbReference type="Proteomes" id="UP000027982">
    <property type="component" value="Chromosome"/>
</dbReference>
<protein>
    <recommendedName>
        <fullName evidence="8">ATP-dependent protease ATPase subunit HslU</fullName>
    </recommendedName>
    <alternativeName>
        <fullName evidence="8">Unfoldase HslU</fullName>
    </alternativeName>
</protein>
<dbReference type="GO" id="GO:0008233">
    <property type="term" value="F:peptidase activity"/>
    <property type="evidence" value="ECO:0007669"/>
    <property type="project" value="UniProtKB-KW"/>
</dbReference>
<comment type="subcellular location">
    <subcellularLocation>
        <location evidence="1 8">Cytoplasm</location>
    </subcellularLocation>
</comment>
<dbReference type="InterPro" id="IPR050052">
    <property type="entry name" value="ATP-dep_Clp_protease_ClpX"/>
</dbReference>
<comment type="function">
    <text evidence="8">ATPase subunit of a proteasome-like degradation complex; this subunit has chaperone activity. The binding of ATP and its subsequent hydrolysis by HslU are essential for unfolding of protein substrates subsequently hydrolyzed by HslV. HslU recognizes the N-terminal part of its protein substrates and unfolds these before they are guided to HslV for hydrolysis.</text>
</comment>
<keyword evidence="4 8" id="KW-0547">Nucleotide-binding</keyword>
<evidence type="ECO:0000259" key="10">
    <source>
        <dbReference type="SMART" id="SM01086"/>
    </source>
</evidence>
<evidence type="ECO:0000256" key="5">
    <source>
        <dbReference type="ARBA" id="ARBA00022840"/>
    </source>
</evidence>
<dbReference type="HAMAP" id="MF_00249">
    <property type="entry name" value="HslU"/>
    <property type="match status" value="1"/>
</dbReference>
<feature type="binding site" evidence="8">
    <location>
        <position position="342"/>
    </location>
    <ligand>
        <name>ATP</name>
        <dbReference type="ChEBI" id="CHEBI:30616"/>
    </ligand>
</feature>
<sequence>MPLPIEDLTPRQIVAELDKYIVGQNAAKRAVAVALRNRYRRQQLPEAEREDVLPKNILMMGPTGVGKTEIARRLAQLARAPFVKVEATKFTEVGYVGRDVESMVRDLVSVAVRLVEKERYEAVREDAEREAENRLVEMLDDTPAVWNRYQTSVFTGQEEPEEVDWEAEEREREQRREEIRAKLRSGEFDDRMVEIDVEESNNPFLQVFTPGGMEEMGIDTNQLGGAFGGTKHSTRKSYVREAREVLIEEESKKMVDRSSIQREAINRAEQSGIIFLDEIDKVAGKSGGSGPDVSREGVQRDLLPIIEGSTVASKFGSIRTDHILFIAAGAFHMSKPSDLIPELQGRLPIRVELESLSQDDFRRILLEPKNALTKQYVKLLAVEGVDISFSADAMDQIAKMAAEVNEKTENIGARRLHTMMERLLEPELFDAPETAVNVRFDAALVERRLAPFVREAVTNRSIL</sequence>
<dbReference type="KEGG" id="fgi:OP10G_0744"/>
<gene>
    <name evidence="8" type="primary">hslU</name>
    <name evidence="11" type="ORF">OP10G_0744</name>
</gene>
<evidence type="ECO:0000256" key="2">
    <source>
        <dbReference type="ARBA" id="ARBA00009771"/>
    </source>
</evidence>
<dbReference type="NCBIfam" id="TIGR00390">
    <property type="entry name" value="hslU"/>
    <property type="match status" value="1"/>
</dbReference>